<dbReference type="AlphaFoldDB" id="A0A0A9CH35"/>
<sequence length="36" mass="4165">MPSSSETVVHFQGLTCQCFFNVLFHFFRSFFSLVSS</sequence>
<reference evidence="1" key="1">
    <citation type="submission" date="2014-09" db="EMBL/GenBank/DDBJ databases">
        <authorList>
            <person name="Magalhaes I.L.F."/>
            <person name="Oliveira U."/>
            <person name="Santos F.R."/>
            <person name="Vidigal T.H.D.A."/>
            <person name="Brescovit A.D."/>
            <person name="Santos A.J."/>
        </authorList>
    </citation>
    <scope>NUCLEOTIDE SEQUENCE</scope>
    <source>
        <tissue evidence="1">Shoot tissue taken approximately 20 cm above the soil surface</tissue>
    </source>
</reference>
<name>A0A0A9CH35_ARUDO</name>
<dbReference type="EMBL" id="GBRH01224117">
    <property type="protein sequence ID" value="JAD73778.1"/>
    <property type="molecule type" value="Transcribed_RNA"/>
</dbReference>
<proteinExistence type="predicted"/>
<evidence type="ECO:0000313" key="1">
    <source>
        <dbReference type="EMBL" id="JAD73778.1"/>
    </source>
</evidence>
<organism evidence="1">
    <name type="scientific">Arundo donax</name>
    <name type="common">Giant reed</name>
    <name type="synonym">Donax arundinaceus</name>
    <dbReference type="NCBI Taxonomy" id="35708"/>
    <lineage>
        <taxon>Eukaryota</taxon>
        <taxon>Viridiplantae</taxon>
        <taxon>Streptophyta</taxon>
        <taxon>Embryophyta</taxon>
        <taxon>Tracheophyta</taxon>
        <taxon>Spermatophyta</taxon>
        <taxon>Magnoliopsida</taxon>
        <taxon>Liliopsida</taxon>
        <taxon>Poales</taxon>
        <taxon>Poaceae</taxon>
        <taxon>PACMAD clade</taxon>
        <taxon>Arundinoideae</taxon>
        <taxon>Arundineae</taxon>
        <taxon>Arundo</taxon>
    </lineage>
</organism>
<protein>
    <submittedName>
        <fullName evidence="1">Uncharacterized protein</fullName>
    </submittedName>
</protein>
<reference evidence="1" key="2">
    <citation type="journal article" date="2015" name="Data Brief">
        <title>Shoot transcriptome of the giant reed, Arundo donax.</title>
        <authorList>
            <person name="Barrero R.A."/>
            <person name="Guerrero F.D."/>
            <person name="Moolhuijzen P."/>
            <person name="Goolsby J.A."/>
            <person name="Tidwell J."/>
            <person name="Bellgard S.E."/>
            <person name="Bellgard M.I."/>
        </authorList>
    </citation>
    <scope>NUCLEOTIDE SEQUENCE</scope>
    <source>
        <tissue evidence="1">Shoot tissue taken approximately 20 cm above the soil surface</tissue>
    </source>
</reference>
<accession>A0A0A9CH35</accession>